<reference evidence="2 3" key="1">
    <citation type="journal article" date="2015" name="PLoS Pathog.">
        <title>Leptomonas seymouri: Adaptations to the Dixenous Life Cycle Analyzed by Genome Sequencing, Transcriptome Profiling and Co-infection with Leishmania donovani.</title>
        <authorList>
            <person name="Kraeva N."/>
            <person name="Butenko A."/>
            <person name="Hlavacova J."/>
            <person name="Kostygov A."/>
            <person name="Myskova J."/>
            <person name="Grybchuk D."/>
            <person name="Lestinova T."/>
            <person name="Votypka J."/>
            <person name="Volf P."/>
            <person name="Opperdoes F."/>
            <person name="Flegontov P."/>
            <person name="Lukes J."/>
            <person name="Yurchenko V."/>
        </authorList>
    </citation>
    <scope>NUCLEOTIDE SEQUENCE [LARGE SCALE GENOMIC DNA]</scope>
    <source>
        <strain evidence="2 3">ATCC 30220</strain>
    </source>
</reference>
<dbReference type="Pfam" id="PF02466">
    <property type="entry name" value="Tim17"/>
    <property type="match status" value="1"/>
</dbReference>
<keyword evidence="1" id="KW-0812">Transmembrane</keyword>
<dbReference type="AlphaFoldDB" id="A0A0N1I9U5"/>
<gene>
    <name evidence="2" type="ORF">ABL78_2018</name>
</gene>
<feature type="transmembrane region" description="Helical" evidence="1">
    <location>
        <begin position="153"/>
        <end position="170"/>
    </location>
</feature>
<sequence length="233" mass="25578">MSTPSSAAAVAPIATSPKRLNVPIVSGPHGAVLNRINKAIASGDFDVFFHALKGFRNGVVYGTRVRAPHALVLNLVWSKSSYSSMPAKIFKVTKTHALGLGYSAALFAVVRGVLRYAQGTTRVWHNALAGFLIGACFWGDANNGVHLQMMMYILARIVCALYHLITAKLNLAVPSYAYRVYMGGLWSLVILFLTYSPDKLQSSMKQSLQYIFEESSKFSSWYDVFVENSAETL</sequence>
<dbReference type="PANTHER" id="PTHR15460">
    <property type="entry name" value="PEROXISOMAL MEMBRANE PROTEIN 4"/>
    <property type="match status" value="1"/>
</dbReference>
<keyword evidence="1" id="KW-1133">Transmembrane helix</keyword>
<evidence type="ECO:0000313" key="3">
    <source>
        <dbReference type="Proteomes" id="UP000038009"/>
    </source>
</evidence>
<dbReference type="OMA" id="VMVFLFR"/>
<dbReference type="OrthoDB" id="39659at2759"/>
<keyword evidence="3" id="KW-1185">Reference proteome</keyword>
<accession>A0A0N1I9U5</accession>
<organism evidence="2 3">
    <name type="scientific">Leptomonas seymouri</name>
    <dbReference type="NCBI Taxonomy" id="5684"/>
    <lineage>
        <taxon>Eukaryota</taxon>
        <taxon>Discoba</taxon>
        <taxon>Euglenozoa</taxon>
        <taxon>Kinetoplastea</taxon>
        <taxon>Metakinetoplastina</taxon>
        <taxon>Trypanosomatida</taxon>
        <taxon>Trypanosomatidae</taxon>
        <taxon>Leishmaniinae</taxon>
        <taxon>Leptomonas</taxon>
    </lineage>
</organism>
<feature type="transmembrane region" description="Helical" evidence="1">
    <location>
        <begin position="176"/>
        <end position="195"/>
    </location>
</feature>
<feature type="transmembrane region" description="Helical" evidence="1">
    <location>
        <begin position="97"/>
        <end position="117"/>
    </location>
</feature>
<dbReference type="Proteomes" id="UP000038009">
    <property type="component" value="Unassembled WGS sequence"/>
</dbReference>
<evidence type="ECO:0000313" key="2">
    <source>
        <dbReference type="EMBL" id="KPI88901.1"/>
    </source>
</evidence>
<dbReference type="InterPro" id="IPR019531">
    <property type="entry name" value="Pmp4"/>
</dbReference>
<name>A0A0N1I9U5_LEPSE</name>
<comment type="caution">
    <text evidence="2">The sequence shown here is derived from an EMBL/GenBank/DDBJ whole genome shotgun (WGS) entry which is preliminary data.</text>
</comment>
<dbReference type="VEuPathDB" id="TriTrypDB:Lsey_0037_0320"/>
<proteinExistence type="predicted"/>
<keyword evidence="1" id="KW-0472">Membrane</keyword>
<dbReference type="GO" id="GO:0005778">
    <property type="term" value="C:peroxisomal membrane"/>
    <property type="evidence" value="ECO:0007669"/>
    <property type="project" value="TreeGrafter"/>
</dbReference>
<evidence type="ECO:0000256" key="1">
    <source>
        <dbReference type="SAM" id="Phobius"/>
    </source>
</evidence>
<protein>
    <submittedName>
        <fullName evidence="2">Putative peroxisomal membrane protein 4</fullName>
    </submittedName>
</protein>
<dbReference type="PANTHER" id="PTHR15460:SF3">
    <property type="entry name" value="PEROXISOMAL MEMBRANE PROTEIN 4"/>
    <property type="match status" value="1"/>
</dbReference>
<dbReference type="EMBL" id="LJSK01000037">
    <property type="protein sequence ID" value="KPI88901.1"/>
    <property type="molecule type" value="Genomic_DNA"/>
</dbReference>